<name>A0A540WSQ4_9BACT</name>
<dbReference type="SUPFAM" id="SSF52540">
    <property type="entry name" value="P-loop containing nucleoside triphosphate hydrolases"/>
    <property type="match status" value="1"/>
</dbReference>
<evidence type="ECO:0000256" key="1">
    <source>
        <dbReference type="ARBA" id="ARBA00006611"/>
    </source>
</evidence>
<dbReference type="InterPro" id="IPR050921">
    <property type="entry name" value="T4SS_GSP_E_ATPase"/>
</dbReference>
<dbReference type="InterPro" id="IPR014149">
    <property type="entry name" value="Conjug-transfer_TrbB"/>
</dbReference>
<dbReference type="GO" id="GO:0005524">
    <property type="term" value="F:ATP binding"/>
    <property type="evidence" value="ECO:0007669"/>
    <property type="project" value="InterPro"/>
</dbReference>
<dbReference type="InterPro" id="IPR001482">
    <property type="entry name" value="T2SS/T4SS_dom"/>
</dbReference>
<gene>
    <name evidence="3" type="primary">trbB</name>
    <name evidence="3" type="ORF">FJV41_31315</name>
</gene>
<dbReference type="Gene3D" id="3.40.50.300">
    <property type="entry name" value="P-loop containing nucleotide triphosphate hydrolases"/>
    <property type="match status" value="1"/>
</dbReference>
<dbReference type="NCBIfam" id="TIGR02782">
    <property type="entry name" value="TrbB_P"/>
    <property type="match status" value="1"/>
</dbReference>
<reference evidence="3 4" key="1">
    <citation type="submission" date="2019-06" db="EMBL/GenBank/DDBJ databases">
        <authorList>
            <person name="Livingstone P."/>
            <person name="Whitworth D."/>
        </authorList>
    </citation>
    <scope>NUCLEOTIDE SEQUENCE [LARGE SCALE GENOMIC DNA]</scope>
    <source>
        <strain evidence="3 4">AM401</strain>
    </source>
</reference>
<dbReference type="PANTHER" id="PTHR30486">
    <property type="entry name" value="TWITCHING MOTILITY PROTEIN PILT"/>
    <property type="match status" value="1"/>
</dbReference>
<dbReference type="PROSITE" id="PS00662">
    <property type="entry name" value="T2SP_E"/>
    <property type="match status" value="1"/>
</dbReference>
<evidence type="ECO:0000259" key="2">
    <source>
        <dbReference type="PROSITE" id="PS00662"/>
    </source>
</evidence>
<sequence>MQTLRAILSPLVQYLDDPGVQEISLNPDGALWVERRGEPMRPTGRHLTPDEAMLMVRQVAHCMDREVNAQHQSLPATLPGWGARFHGVIPPAFAAPVFSIRLPGTKLFTLRDFVGTGVLTQHQADELARSVKARLNILVGGGTGSGKTSFSNALLQELAETADRIYVIEDTTELRCDAPNKLACMVNPEYSYQRAVMDAMRMRPDRIVVGEVRDGAALDLLKAWNTGHPGGISTIHANDTRSMLDRLCELIREAVPNLDARELVARTVEICVHLKRDPVAKAGRSITGICRVKGLTPAGAWDLTPLVDE</sequence>
<proteinExistence type="inferred from homology"/>
<keyword evidence="4" id="KW-1185">Reference proteome</keyword>
<comment type="caution">
    <text evidence="3">The sequence shown here is derived from an EMBL/GenBank/DDBJ whole genome shotgun (WGS) entry which is preliminary data.</text>
</comment>
<evidence type="ECO:0000313" key="4">
    <source>
        <dbReference type="Proteomes" id="UP000315369"/>
    </source>
</evidence>
<dbReference type="InterPro" id="IPR027417">
    <property type="entry name" value="P-loop_NTPase"/>
</dbReference>
<dbReference type="OrthoDB" id="9810761at2"/>
<feature type="domain" description="Bacterial type II secretion system protein E" evidence="2">
    <location>
        <begin position="200"/>
        <end position="214"/>
    </location>
</feature>
<dbReference type="Gene3D" id="3.30.450.90">
    <property type="match status" value="1"/>
</dbReference>
<evidence type="ECO:0000313" key="3">
    <source>
        <dbReference type="EMBL" id="TQF12023.1"/>
    </source>
</evidence>
<dbReference type="EMBL" id="VIFM01000159">
    <property type="protein sequence ID" value="TQF12023.1"/>
    <property type="molecule type" value="Genomic_DNA"/>
</dbReference>
<dbReference type="PANTHER" id="PTHR30486:SF6">
    <property type="entry name" value="TYPE IV PILUS RETRACTATION ATPASE PILT"/>
    <property type="match status" value="1"/>
</dbReference>
<dbReference type="GO" id="GO:0005737">
    <property type="term" value="C:cytoplasm"/>
    <property type="evidence" value="ECO:0007669"/>
    <property type="project" value="InterPro"/>
</dbReference>
<dbReference type="Proteomes" id="UP000315369">
    <property type="component" value="Unassembled WGS sequence"/>
</dbReference>
<comment type="similarity">
    <text evidence="1">Belongs to the GSP E family.</text>
</comment>
<dbReference type="GO" id="GO:0016887">
    <property type="term" value="F:ATP hydrolysis activity"/>
    <property type="evidence" value="ECO:0007669"/>
    <property type="project" value="InterPro"/>
</dbReference>
<dbReference type="Pfam" id="PF00437">
    <property type="entry name" value="T2SSE"/>
    <property type="match status" value="1"/>
</dbReference>
<dbReference type="AlphaFoldDB" id="A0A540WSQ4"/>
<accession>A0A540WSQ4</accession>
<organism evidence="3 4">
    <name type="scientific">Myxococcus llanfairpwllgwyngyllgogerychwyrndrobwllllantysiliogogogochensis</name>
    <dbReference type="NCBI Taxonomy" id="2590453"/>
    <lineage>
        <taxon>Bacteria</taxon>
        <taxon>Pseudomonadati</taxon>
        <taxon>Myxococcota</taxon>
        <taxon>Myxococcia</taxon>
        <taxon>Myxococcales</taxon>
        <taxon>Cystobacterineae</taxon>
        <taxon>Myxococcaceae</taxon>
        <taxon>Myxococcus</taxon>
    </lineage>
</organism>
<protein>
    <submittedName>
        <fullName evidence="3">P-type conjugative transfer ATPase TrbB</fullName>
    </submittedName>
</protein>